<comment type="caution">
    <text evidence="1">The sequence shown here is derived from an EMBL/GenBank/DDBJ whole genome shotgun (WGS) entry which is preliminary data.</text>
</comment>
<dbReference type="AlphaFoldDB" id="A0A3S0XEH3"/>
<evidence type="ECO:0000313" key="2">
    <source>
        <dbReference type="Proteomes" id="UP000281118"/>
    </source>
</evidence>
<organism evidence="1 2">
    <name type="scientific">Variovorax guangxiensis</name>
    <dbReference type="NCBI Taxonomy" id="1775474"/>
    <lineage>
        <taxon>Bacteria</taxon>
        <taxon>Pseudomonadati</taxon>
        <taxon>Pseudomonadota</taxon>
        <taxon>Betaproteobacteria</taxon>
        <taxon>Burkholderiales</taxon>
        <taxon>Comamonadaceae</taxon>
        <taxon>Variovorax</taxon>
    </lineage>
</organism>
<dbReference type="Proteomes" id="UP000281118">
    <property type="component" value="Unassembled WGS sequence"/>
</dbReference>
<accession>A0A3S0XEH3</accession>
<sequence>MNAIKEARRIITADPSSEESRTLARLVLALESEADFPLASLYALNLGTFSLSMEILKEWRLDRYYAQKGKLLDVSYQVNILASH</sequence>
<dbReference type="EMBL" id="RXFT01000003">
    <property type="protein sequence ID" value="RUR67504.1"/>
    <property type="molecule type" value="Genomic_DNA"/>
</dbReference>
<dbReference type="RefSeq" id="WP_126021646.1">
    <property type="nucleotide sequence ID" value="NZ_RXFT01000003.1"/>
</dbReference>
<name>A0A3S0XEH3_9BURK</name>
<gene>
    <name evidence="1" type="ORF">EJP67_10565</name>
</gene>
<evidence type="ECO:0000313" key="1">
    <source>
        <dbReference type="EMBL" id="RUR67504.1"/>
    </source>
</evidence>
<proteinExistence type="predicted"/>
<protein>
    <submittedName>
        <fullName evidence="1">Uncharacterized protein</fullName>
    </submittedName>
</protein>
<reference evidence="1 2" key="1">
    <citation type="submission" date="2018-12" db="EMBL/GenBank/DDBJ databases">
        <title>The genome sequences of Variovorax guangxiensis DSM 27352.</title>
        <authorList>
            <person name="Gao J."/>
            <person name="Sun J."/>
        </authorList>
    </citation>
    <scope>NUCLEOTIDE SEQUENCE [LARGE SCALE GENOMIC DNA]</scope>
    <source>
        <strain evidence="1 2">DSM 27352</strain>
    </source>
</reference>
<dbReference type="OrthoDB" id="8857527at2"/>